<dbReference type="Proteomes" id="UP001732700">
    <property type="component" value="Chromosome 4C"/>
</dbReference>
<sequence length="519" mass="59074">MVRLSGSHKTLVLYIDHKNFLKKFKDSVILTEGPFIPGIIIPRRVPWTSNLVAEQVHPNEVLAEQVEPFVDGVLEDHVQPDGGLAEQVQPFVGGFLEDHVQPDGGLAEQAQPIVNEVLDDHVLPDGGLEEQAHPVVDEVLEDHVQQVQVDGSGSDTACSIYGSDYDAEDGDDDLFADNVDIEVNDHNEKEIVEENEDEEALEDEDLNMIGEQREKLKHKIREFNPEVDMDNPIFKIGMVFSGVEEARKALASYTIRNRVRIRKIKNDKRRLEAICDGDCDGGCNWYFRVAKDSRYGGFVLNSYEGNHKCERVWELRALTANMLKDKFINEFRDNQKLVLKGFAAKVTSEYNMSIERWKLRRARKAALLEIHGDEEEQFRLLHDYGQELKRSNPGSTFFLSTNSMNDLGSPEHKEHFATFYWSYDACKRGFLAGCRPLICIDGCHIKTRYKGCLLIAVGIDPNDCIYPVAFGLVEAEYTSSWEWFLTNLKDDLNITNTSPWTIMSDKQKVVFYFLISLSA</sequence>
<evidence type="ECO:0000313" key="2">
    <source>
        <dbReference type="Proteomes" id="UP001732700"/>
    </source>
</evidence>
<name>A0ACD5WYC4_AVESA</name>
<keyword evidence="2" id="KW-1185">Reference proteome</keyword>
<accession>A0ACD5WYC4</accession>
<proteinExistence type="predicted"/>
<dbReference type="EnsemblPlants" id="AVESA.00010b.r2.4CG1319420.1">
    <property type="protein sequence ID" value="AVESA.00010b.r2.4CG1319420.1.CDS"/>
    <property type="gene ID" value="AVESA.00010b.r2.4CG1319420"/>
</dbReference>
<reference evidence="1" key="2">
    <citation type="submission" date="2025-09" db="UniProtKB">
        <authorList>
            <consortium name="EnsemblPlants"/>
        </authorList>
    </citation>
    <scope>IDENTIFICATION</scope>
</reference>
<evidence type="ECO:0000313" key="1">
    <source>
        <dbReference type="EnsemblPlants" id="AVESA.00010b.r2.4CG1319420.1.CDS"/>
    </source>
</evidence>
<protein>
    <submittedName>
        <fullName evidence="1">Uncharacterized protein</fullName>
    </submittedName>
</protein>
<reference evidence="1" key="1">
    <citation type="submission" date="2021-05" db="EMBL/GenBank/DDBJ databases">
        <authorList>
            <person name="Scholz U."/>
            <person name="Mascher M."/>
            <person name="Fiebig A."/>
        </authorList>
    </citation>
    <scope>NUCLEOTIDE SEQUENCE [LARGE SCALE GENOMIC DNA]</scope>
</reference>
<organism evidence="1 2">
    <name type="scientific">Avena sativa</name>
    <name type="common">Oat</name>
    <dbReference type="NCBI Taxonomy" id="4498"/>
    <lineage>
        <taxon>Eukaryota</taxon>
        <taxon>Viridiplantae</taxon>
        <taxon>Streptophyta</taxon>
        <taxon>Embryophyta</taxon>
        <taxon>Tracheophyta</taxon>
        <taxon>Spermatophyta</taxon>
        <taxon>Magnoliopsida</taxon>
        <taxon>Liliopsida</taxon>
        <taxon>Poales</taxon>
        <taxon>Poaceae</taxon>
        <taxon>BOP clade</taxon>
        <taxon>Pooideae</taxon>
        <taxon>Poodae</taxon>
        <taxon>Poeae</taxon>
        <taxon>Poeae Chloroplast Group 1 (Aveneae type)</taxon>
        <taxon>Aveninae</taxon>
        <taxon>Avena</taxon>
    </lineage>
</organism>